<feature type="compositionally biased region" description="Polar residues" evidence="1">
    <location>
        <begin position="944"/>
        <end position="972"/>
    </location>
</feature>
<sequence length="1043" mass="107155">MLALLLGLLIVLGGLIGLGAAAWAEDTDKNDLSLYAVSSGVTGYFASALKPGENRAISDSWQALADSPATGGAFMGYADKDLNPVEWLVSQATSASQAIEFGSLSKLGDGVRHYAQFGATLSQLGLDATSTGLSGSLLSWVGGLLIIGPFTLASGINVVFGWFLQLLTAFNPFKLLYGGVQAVAPKFAEAVLAGGGAPDWQVLGIPIPMEGLASFIGGIYQAVNDLSWAVLVPLFIGLTAFMIIFSRNRGSLFKKLLVRVVFIVIGIPLLGSMYTGVLNQLGEVTKNSDSAATQVVASTFVDFEKWAGDYRLAVPSGAVIEWDAKKSQATMNATVHVQDTALAINKMTHPEWASLTNPFSLTNPGDFVSGAQGNDAEGASTAVGMIQRYMDMNGKQFTSSAYASRVQSVLTKQDEGKTAAKWFTDLRTDGGGWFGIGATDPGSAQVGSNRLLTVGDGYGLGASTTGDIVTFTSAGASGNCGADPNKQSCSMSVLAMYNYLNARFDTNSLTTYSTNKAASAATAEAHNAVTLVGTGFGSVVYWANAFVLLISFVVIGIGYAVAMFIGNIKQGVQVITAVPFAMMGALGAVTKVIVFAVAMVLELIVTIFLYKIVQLLLLSLSRIFASFLSGVGDVLGGAFAASPAIALLVPLLTTIIITAFTIMALRVRRSIVRALNEVCTKIIEMLIGGNSPTVPGGKSGALAAAAGGIGAGAGMALGSRMMGGDRVPKAAEAGGPEKVSASGTINTSSADEGGGNDTVSGDGTSLKGGPDPSGRTGGSIGGVSQTELTGQNSSDRGDQEMGERVARVGLTAIPAAITADSSGSDGADGEEGADSEEGVGGEGGMSEQAQKKVDVLDSAFEAGEDHHREQKSIDRQKRGAVAAGVAGVGKAAMAVGRVHAGDLAGAVSDARGALGSVQKARSKAQDAKQRQRQLDQPGAGSGGKSSSQLQAPQGQGQSRQARTQPQAQQSVKAQPQAGRGQQMRPQQPPTRQPQAPAPVPPQQRSQGQGQGSPQANGSRSQGLQPRRVPAKRDLPIDRTGISS</sequence>
<dbReference type="Proteomes" id="UP000219994">
    <property type="component" value="Unassembled WGS sequence"/>
</dbReference>
<feature type="compositionally biased region" description="Basic and acidic residues" evidence="1">
    <location>
        <begin position="923"/>
        <end position="933"/>
    </location>
</feature>
<organism evidence="3 4">
    <name type="scientific">Candidatus Lumbricidiphila eiseniae</name>
    <dbReference type="NCBI Taxonomy" id="1969409"/>
    <lineage>
        <taxon>Bacteria</taxon>
        <taxon>Bacillati</taxon>
        <taxon>Actinomycetota</taxon>
        <taxon>Actinomycetes</taxon>
        <taxon>Micrococcales</taxon>
        <taxon>Microbacteriaceae</taxon>
        <taxon>Candidatus Lumbricidiphila</taxon>
    </lineage>
</organism>
<gene>
    <name evidence="3" type="ORF">B5766_05255</name>
</gene>
<reference evidence="4" key="1">
    <citation type="submission" date="2017-03" db="EMBL/GenBank/DDBJ databases">
        <authorList>
            <person name="Lund M.B."/>
        </authorList>
    </citation>
    <scope>NUCLEOTIDE SEQUENCE [LARGE SCALE GENOMIC DNA]</scope>
</reference>
<protein>
    <submittedName>
        <fullName evidence="3">Uncharacterized protein</fullName>
    </submittedName>
</protein>
<feature type="transmembrane region" description="Helical" evidence="2">
    <location>
        <begin position="137"/>
        <end position="164"/>
    </location>
</feature>
<keyword evidence="2" id="KW-0812">Transmembrane</keyword>
<feature type="compositionally biased region" description="Low complexity" evidence="1">
    <location>
        <begin position="1002"/>
        <end position="1014"/>
    </location>
</feature>
<accession>A0A2A6FS16</accession>
<feature type="compositionally biased region" description="Basic and acidic residues" evidence="1">
    <location>
        <begin position="863"/>
        <end position="877"/>
    </location>
</feature>
<evidence type="ECO:0000313" key="3">
    <source>
        <dbReference type="EMBL" id="PDQ35477.1"/>
    </source>
</evidence>
<comment type="caution">
    <text evidence="3">The sequence shown here is derived from an EMBL/GenBank/DDBJ whole genome shotgun (WGS) entry which is preliminary data.</text>
</comment>
<keyword evidence="2" id="KW-1133">Transmembrane helix</keyword>
<dbReference type="AlphaFoldDB" id="A0A2A6FS16"/>
<proteinExistence type="predicted"/>
<dbReference type="EMBL" id="NAEP01000032">
    <property type="protein sequence ID" value="PDQ35477.1"/>
    <property type="molecule type" value="Genomic_DNA"/>
</dbReference>
<feature type="transmembrane region" description="Helical" evidence="2">
    <location>
        <begin position="572"/>
        <end position="589"/>
    </location>
</feature>
<feature type="compositionally biased region" description="Polar residues" evidence="1">
    <location>
        <begin position="741"/>
        <end position="750"/>
    </location>
</feature>
<evidence type="ECO:0000256" key="1">
    <source>
        <dbReference type="SAM" id="MobiDB-lite"/>
    </source>
</evidence>
<name>A0A2A6FS16_9MICO</name>
<feature type="region of interest" description="Disordered" evidence="1">
    <location>
        <begin position="913"/>
        <end position="1043"/>
    </location>
</feature>
<feature type="compositionally biased region" description="Low complexity" evidence="1">
    <location>
        <begin position="973"/>
        <end position="985"/>
    </location>
</feature>
<evidence type="ECO:0000313" key="4">
    <source>
        <dbReference type="Proteomes" id="UP000219994"/>
    </source>
</evidence>
<feature type="transmembrane region" description="Helical" evidence="2">
    <location>
        <begin position="645"/>
        <end position="665"/>
    </location>
</feature>
<keyword evidence="2" id="KW-0472">Membrane</keyword>
<feature type="transmembrane region" description="Helical" evidence="2">
    <location>
        <begin position="541"/>
        <end position="565"/>
    </location>
</feature>
<feature type="transmembrane region" description="Helical" evidence="2">
    <location>
        <begin position="256"/>
        <end position="277"/>
    </location>
</feature>
<feature type="region of interest" description="Disordered" evidence="1">
    <location>
        <begin position="726"/>
        <end position="801"/>
    </location>
</feature>
<feature type="compositionally biased region" description="Polar residues" evidence="1">
    <location>
        <begin position="782"/>
        <end position="794"/>
    </location>
</feature>
<feature type="region of interest" description="Disordered" evidence="1">
    <location>
        <begin position="816"/>
        <end position="885"/>
    </location>
</feature>
<evidence type="ECO:0000256" key="2">
    <source>
        <dbReference type="SAM" id="Phobius"/>
    </source>
</evidence>
<feature type="compositionally biased region" description="Pro residues" evidence="1">
    <location>
        <begin position="986"/>
        <end position="1001"/>
    </location>
</feature>
<feature type="compositionally biased region" description="Acidic residues" evidence="1">
    <location>
        <begin position="827"/>
        <end position="839"/>
    </location>
</feature>
<feature type="transmembrane region" description="Helical" evidence="2">
    <location>
        <begin position="226"/>
        <end position="244"/>
    </location>
</feature>